<dbReference type="GO" id="GO:0003729">
    <property type="term" value="F:mRNA binding"/>
    <property type="evidence" value="ECO:0007669"/>
    <property type="project" value="TreeGrafter"/>
</dbReference>
<dbReference type="InterPro" id="IPR019050">
    <property type="entry name" value="FDF_dom"/>
</dbReference>
<evidence type="ECO:0000259" key="6">
    <source>
        <dbReference type="PROSITE" id="PS51512"/>
    </source>
</evidence>
<dbReference type="GO" id="GO:0031087">
    <property type="term" value="P:deadenylation-independent decapping of nuclear-transcribed mRNA"/>
    <property type="evidence" value="ECO:0007669"/>
    <property type="project" value="TreeGrafter"/>
</dbReference>
<comment type="caution">
    <text evidence="7">The sequence shown here is derived from an EMBL/GenBank/DDBJ whole genome shotgun (WGS) entry which is preliminary data.</text>
</comment>
<feature type="domain" description="YjeF N-terminal" evidence="5">
    <location>
        <begin position="230"/>
        <end position="468"/>
    </location>
</feature>
<dbReference type="InterPro" id="IPR004443">
    <property type="entry name" value="YjeF_N_dom"/>
</dbReference>
<dbReference type="SUPFAM" id="SSF64153">
    <property type="entry name" value="YjeF N-terminal domain-like"/>
    <property type="match status" value="1"/>
</dbReference>
<dbReference type="AlphaFoldDB" id="A0AA91T018"/>
<dbReference type="Proteomes" id="UP000195602">
    <property type="component" value="Unassembled WGS sequence"/>
</dbReference>
<gene>
    <name evidence="7" type="ORF">A9F13_19g00473</name>
</gene>
<evidence type="ECO:0000313" key="7">
    <source>
        <dbReference type="EMBL" id="OVF06647.1"/>
    </source>
</evidence>
<feature type="domain" description="DFDF" evidence="6">
    <location>
        <begin position="99"/>
        <end position="135"/>
    </location>
</feature>
<evidence type="ECO:0000259" key="5">
    <source>
        <dbReference type="PROSITE" id="PS51385"/>
    </source>
</evidence>
<dbReference type="Pfam" id="PF09532">
    <property type="entry name" value="FDF"/>
    <property type="match status" value="1"/>
</dbReference>
<organism evidence="7 8">
    <name type="scientific">Clavispora lusitaniae</name>
    <name type="common">Candida lusitaniae</name>
    <dbReference type="NCBI Taxonomy" id="36911"/>
    <lineage>
        <taxon>Eukaryota</taxon>
        <taxon>Fungi</taxon>
        <taxon>Dikarya</taxon>
        <taxon>Ascomycota</taxon>
        <taxon>Saccharomycotina</taxon>
        <taxon>Pichiomycetes</taxon>
        <taxon>Metschnikowiaceae</taxon>
        <taxon>Clavispora</taxon>
    </lineage>
</organism>
<dbReference type="KEGG" id="clus:A9F13_19g00473"/>
<comment type="similarity">
    <text evidence="2">Belongs to the EDC3 family.</text>
</comment>
<evidence type="ECO:0000256" key="3">
    <source>
        <dbReference type="ARBA" id="ARBA00015797"/>
    </source>
</evidence>
<dbReference type="SMART" id="SM01199">
    <property type="entry name" value="FDF"/>
    <property type="match status" value="1"/>
</dbReference>
<dbReference type="PROSITE" id="PS51512">
    <property type="entry name" value="DFDF"/>
    <property type="match status" value="1"/>
</dbReference>
<dbReference type="GO" id="GO:0000932">
    <property type="term" value="C:P-body"/>
    <property type="evidence" value="ECO:0007669"/>
    <property type="project" value="UniProtKB-SubCell"/>
</dbReference>
<dbReference type="PANTHER" id="PTHR13612:SF0">
    <property type="entry name" value="ENHANCER OF MRNA-DECAPPING PROTEIN 3"/>
    <property type="match status" value="1"/>
</dbReference>
<proteinExistence type="inferred from homology"/>
<accession>A0AA91T018</accession>
<dbReference type="EMBL" id="LYUB02000019">
    <property type="protein sequence ID" value="OVF06647.1"/>
    <property type="molecule type" value="Genomic_DNA"/>
</dbReference>
<evidence type="ECO:0000313" key="8">
    <source>
        <dbReference type="Proteomes" id="UP000195602"/>
    </source>
</evidence>
<dbReference type="InterPro" id="IPR025762">
    <property type="entry name" value="DFDF"/>
</dbReference>
<evidence type="ECO:0000256" key="2">
    <source>
        <dbReference type="ARBA" id="ARBA00006610"/>
    </source>
</evidence>
<comment type="subcellular location">
    <subcellularLocation>
        <location evidence="1">Cytoplasm</location>
        <location evidence="1">P-body</location>
    </subcellularLocation>
</comment>
<evidence type="ECO:0000256" key="1">
    <source>
        <dbReference type="ARBA" id="ARBA00004201"/>
    </source>
</evidence>
<dbReference type="GO" id="GO:0033962">
    <property type="term" value="P:P-body assembly"/>
    <property type="evidence" value="ECO:0007669"/>
    <property type="project" value="TreeGrafter"/>
</dbReference>
<dbReference type="InterPro" id="IPR036652">
    <property type="entry name" value="YjeF_N_dom_sf"/>
</dbReference>
<protein>
    <recommendedName>
        <fullName evidence="3">Enhancer of mRNA-decapping protein 3</fullName>
    </recommendedName>
</protein>
<dbReference type="Gene3D" id="3.40.50.10260">
    <property type="entry name" value="YjeF N-terminal domain"/>
    <property type="match status" value="1"/>
</dbReference>
<sequence>MTEFLNYKVALQLKDGTETSGLISHVDSNSITLGDRTINNSSVKDLKVVKLPPDVSRTQQKKKHQHANISSIDDAIISASGSRAGTPKVSKHSPDWGVSTDVQDIKSGKEFDFAANLAMFDKKSVFADFQKSDHVSAKDRLVGHNTIDNVSKMKKSSSRKDKYDNDEMVISANKEDNWNKIGSVSQRLASPVSAGSQRTSIISTPREAQQFKFEFSNSGLVVPLASPVQLIEIEREAQESFGIGFKTSTEICATNFYKLIVDTMLGGSVRLSNRQNHNLPPLVLLLIGSSRSSSKAFAAGRHLTNHGVRVLAYVINEEILEGELLHQCDLFEKAGGKVVNGPFAKLSDILNNQLETPVELIIDALQGFDGQLLDLFYNDKMISELKELIRWANNQRAKVLSIDISAGVDGGSGTVVDPSLQIHTKYIVSLGLPITGLVHAYNNGTFRSLTEEIQHFVVDAGIPNGIYSSKPHLRKFDKFWYCAEAYLPLKVADA</sequence>
<name>A0AA91T018_CLALS</name>
<reference evidence="7 8" key="1">
    <citation type="submission" date="2017-04" db="EMBL/GenBank/DDBJ databases">
        <title>Draft genome of the yeast Clavispora lusitaniae type strain CBS 6936.</title>
        <authorList>
            <person name="Durrens P."/>
            <person name="Klopp C."/>
            <person name="Biteau N."/>
            <person name="Fitton-Ouhabi V."/>
            <person name="Dementhon K."/>
            <person name="Accoceberry I."/>
            <person name="Sherman D.J."/>
            <person name="Noel T."/>
        </authorList>
    </citation>
    <scope>NUCLEOTIDE SEQUENCE [LARGE SCALE GENOMIC DNA]</scope>
    <source>
        <strain evidence="7 8">CBS 6936</strain>
    </source>
</reference>
<dbReference type="PANTHER" id="PTHR13612">
    <property type="entry name" value="ENHANCER OF MRNA-DECAPPING PROTEIN 3"/>
    <property type="match status" value="1"/>
</dbReference>
<dbReference type="Pfam" id="PF03853">
    <property type="entry name" value="YjeF_N"/>
    <property type="match status" value="1"/>
</dbReference>
<evidence type="ECO:0000256" key="4">
    <source>
        <dbReference type="ARBA" id="ARBA00022490"/>
    </source>
</evidence>
<keyword evidence="4" id="KW-0963">Cytoplasm</keyword>
<dbReference type="PROSITE" id="PS51385">
    <property type="entry name" value="YJEF_N"/>
    <property type="match status" value="1"/>
</dbReference>